<name>A0A250WSZ8_9CHLO</name>
<accession>A0A250WSZ8</accession>
<feature type="domain" description="U2A'/phosphoprotein 32 family A C-terminal" evidence="6">
    <location>
        <begin position="834"/>
        <end position="852"/>
    </location>
</feature>
<dbReference type="SMART" id="SM00446">
    <property type="entry name" value="LRRcap"/>
    <property type="match status" value="4"/>
</dbReference>
<dbReference type="InterPro" id="IPR050836">
    <property type="entry name" value="SDS22/Internalin_LRR"/>
</dbReference>
<keyword evidence="3" id="KW-0677">Repeat</keyword>
<dbReference type="Pfam" id="PF13855">
    <property type="entry name" value="LRR_8"/>
    <property type="match status" value="1"/>
</dbReference>
<evidence type="ECO:0000313" key="7">
    <source>
        <dbReference type="EMBL" id="GAX73782.1"/>
    </source>
</evidence>
<dbReference type="InterPro" id="IPR001611">
    <property type="entry name" value="Leu-rich_rpt"/>
</dbReference>
<protein>
    <recommendedName>
        <fullName evidence="6">U2A'/phosphoprotein 32 family A C-terminal domain-containing protein</fullName>
    </recommendedName>
</protein>
<dbReference type="STRING" id="1157962.A0A250WSZ8"/>
<comment type="subcellular location">
    <subcellularLocation>
        <location evidence="1">Cytoplasm</location>
        <location evidence="1">Cytoskeleton</location>
        <location evidence="1">Cilium axoneme</location>
    </subcellularLocation>
</comment>
<gene>
    <name evidence="7" type="ORF">CEUSTIGMA_g1233.t1</name>
</gene>
<evidence type="ECO:0000256" key="2">
    <source>
        <dbReference type="ARBA" id="ARBA00022614"/>
    </source>
</evidence>
<dbReference type="InterPro" id="IPR003591">
    <property type="entry name" value="Leu-rich_rpt_typical-subtyp"/>
</dbReference>
<dbReference type="PANTHER" id="PTHR46652:SF3">
    <property type="entry name" value="LEUCINE-RICH REPEAT-CONTAINING PROTEIN 9"/>
    <property type="match status" value="1"/>
</dbReference>
<dbReference type="Proteomes" id="UP000232323">
    <property type="component" value="Unassembled WGS sequence"/>
</dbReference>
<dbReference type="PROSITE" id="PS51450">
    <property type="entry name" value="LRR"/>
    <property type="match status" value="13"/>
</dbReference>
<evidence type="ECO:0000256" key="5">
    <source>
        <dbReference type="SAM" id="MobiDB-lite"/>
    </source>
</evidence>
<feature type="coiled-coil region" evidence="4">
    <location>
        <begin position="280"/>
        <end position="331"/>
    </location>
</feature>
<organism evidence="7 8">
    <name type="scientific">Chlamydomonas eustigma</name>
    <dbReference type="NCBI Taxonomy" id="1157962"/>
    <lineage>
        <taxon>Eukaryota</taxon>
        <taxon>Viridiplantae</taxon>
        <taxon>Chlorophyta</taxon>
        <taxon>core chlorophytes</taxon>
        <taxon>Chlorophyceae</taxon>
        <taxon>CS clade</taxon>
        <taxon>Chlamydomonadales</taxon>
        <taxon>Chlamydomonadaceae</taxon>
        <taxon>Chlamydomonas</taxon>
    </lineage>
</organism>
<dbReference type="EMBL" id="BEGY01000005">
    <property type="protein sequence ID" value="GAX73782.1"/>
    <property type="molecule type" value="Genomic_DNA"/>
</dbReference>
<dbReference type="SMART" id="SM00365">
    <property type="entry name" value="LRR_SD22"/>
    <property type="match status" value="17"/>
</dbReference>
<keyword evidence="8" id="KW-1185">Reference proteome</keyword>
<evidence type="ECO:0000259" key="6">
    <source>
        <dbReference type="SMART" id="SM00446"/>
    </source>
</evidence>
<feature type="domain" description="U2A'/phosphoprotein 32 family A C-terminal" evidence="6">
    <location>
        <begin position="1073"/>
        <end position="1091"/>
    </location>
</feature>
<dbReference type="InterPro" id="IPR003603">
    <property type="entry name" value="U2A'_phosphoprotein32A_C"/>
</dbReference>
<dbReference type="SMART" id="SM00369">
    <property type="entry name" value="LRR_TYP"/>
    <property type="match status" value="13"/>
</dbReference>
<dbReference type="GO" id="GO:0005930">
    <property type="term" value="C:axoneme"/>
    <property type="evidence" value="ECO:0007669"/>
    <property type="project" value="UniProtKB-SubCell"/>
</dbReference>
<evidence type="ECO:0000256" key="4">
    <source>
        <dbReference type="SAM" id="Coils"/>
    </source>
</evidence>
<dbReference type="Pfam" id="PF14580">
    <property type="entry name" value="LRR_9"/>
    <property type="match status" value="3"/>
</dbReference>
<evidence type="ECO:0000256" key="3">
    <source>
        <dbReference type="ARBA" id="ARBA00022737"/>
    </source>
</evidence>
<comment type="caution">
    <text evidence="7">The sequence shown here is derived from an EMBL/GenBank/DDBJ whole genome shotgun (WGS) entry which is preliminary data.</text>
</comment>
<proteinExistence type="predicted"/>
<feature type="region of interest" description="Disordered" evidence="5">
    <location>
        <begin position="1527"/>
        <end position="1567"/>
    </location>
</feature>
<dbReference type="InterPro" id="IPR032675">
    <property type="entry name" value="LRR_dom_sf"/>
</dbReference>
<evidence type="ECO:0000313" key="8">
    <source>
        <dbReference type="Proteomes" id="UP000232323"/>
    </source>
</evidence>
<sequence length="1567" mass="173635">MEKPQFGLSSDELRSLDELLEANGLEMEQLQNAPDTISHIEMFLHQYPRMLGIQAFQHLKSLSLINQEIKEIEGLGACTSLEKLYLIENHIKKIKGLDMLINLKELYLYSNHIAKIENISTLSKLEILWLSDNNITVIEGLTDLPVLRDLNLARNEIVVIGDSLAHNTALQVLNLSDNYIGSFKEFCPLVNLPLLTDLCFADPMWGECPLSGLCNYQTFVLFMLPKLKSLDTLLLAEETKTLAEATFLKKQMYYNMRIKTMRRNARNLIKMAADGKKLALQQRQSAVDRLTLQQKDLEREVSEGGGDENRVEALKAKLRDINYKLTTYNQQRAVANVSFDACCDRTYQLTEASVRRMLLELDTAGNVRLEEGKPSDLWYTSCVDLMNSRFSALATDYSGLGVTGISVTGVTRVHNRWLRNRFEKRLSQIVDTSDGSYKRSLEYLFVGEHPALPGEFEKAVEFGFRSATDLAALGLDAAVLLSNNVGMADHLRIQAALELSAAEAAGPSHVGSAGTLPWLMDPASGRLMVAKVYLGRTVAETTHVGSKLTQQLYRDGHHLNVGATLEGPRITKSGLSNIDAIYRTRTGDTKQRLWYILDETVVLPEYIIDFQYKLDSSSKLHGSSSSSSSSPSLGAPVPADTAQVMVASLEPDMRALARPLLPWLVLRMETPPSSLTAPSHKELWSIEEVAVVKLLGREPAPSQREKLHQLTEEGLARYLGPSCQLSSLVSLDLHNCGLKRIEGLSCLRDSLLALTLTYNEIQRLEGVSELTCLTKLDLGHNLLKRVEGLKGMSSLQHLGLSSNQILKLEEVYAVKKYVPQLKFLDMSDNPLCDDKSYRPTVLRKMRALEVFDQIPVQPEEKALYEDISGGITMQMLLSGQRREGIGALSSPPSDAEVSSPRANDLSRTTELCLERRHIRRIQNLESLTALKVARFVDNQISHIEGLESCTALEELCLEDNRLGSIEGLQGLGKLKKLLLGRNKMVALDMMQHVTNLLQLSIEDNELTSLAGLEPLVNLLELYAGNNRIKELREAQRLRELPKLIILDLSGNPCAGGGVVVPQPSSQADPILTNEDYRLYVIYNVRKLKVLDGIPIEAAEQAAAKSRYSGRLTKEFLEERLGHCMFDRIRDMDCSQLRIRDVGTVFLAEEFEALQELNLDGNLLVEASGLALLSQLVVLKMNNNRLGEECVFSLSRMIDKNVDLQRILALAEIRNQQQQSAAANAAGGTARQIPAGSTSWPHDVTDLFPNLQVLQLGSNQIASVSSLNLGCLSGLRSLFLQNNDITRVDGFTGLVNLQELVLDRNKIRYIDPDVFSHLSRLRELRMEENGLRSLANLQSLSSLQSLHVGFNRISEAIDIDRLQGLVSLVEINLVNNPITRKQAYRALLINRCQRLCTADGQSVTYEEREQSDNMFNPQPSMMEMLTQQQQLQMMQAGRQQGIGSVRMNNIEFAGLPVGTVPSIQSNTIVLSGPASFGLEGIGLRELPPELASAMASRLAGAETWGRPNSNTQMKPLAGAGMLGISPVKFHGQGLGSGGRQQQGLSPARRQPPAAGSSNKVPNRGGIQY</sequence>
<dbReference type="SUPFAM" id="SSF52058">
    <property type="entry name" value="L domain-like"/>
    <property type="match status" value="2"/>
</dbReference>
<reference evidence="7 8" key="1">
    <citation type="submission" date="2017-08" db="EMBL/GenBank/DDBJ databases">
        <title>Acidophilic green algal genome provides insights into adaptation to an acidic environment.</title>
        <authorList>
            <person name="Hirooka S."/>
            <person name="Hirose Y."/>
            <person name="Kanesaki Y."/>
            <person name="Higuchi S."/>
            <person name="Fujiwara T."/>
            <person name="Onuma R."/>
            <person name="Era A."/>
            <person name="Ohbayashi R."/>
            <person name="Uzuka A."/>
            <person name="Nozaki H."/>
            <person name="Yoshikawa H."/>
            <person name="Miyagishima S.Y."/>
        </authorList>
    </citation>
    <scope>NUCLEOTIDE SEQUENCE [LARGE SCALE GENOMIC DNA]</scope>
    <source>
        <strain evidence="7 8">NIES-2499</strain>
    </source>
</reference>
<keyword evidence="2" id="KW-0433">Leucine-rich repeat</keyword>
<feature type="domain" description="U2A'/phosphoprotein 32 family A C-terminal" evidence="6">
    <location>
        <begin position="213"/>
        <end position="231"/>
    </location>
</feature>
<dbReference type="OrthoDB" id="1517790at2759"/>
<dbReference type="PANTHER" id="PTHR46652">
    <property type="entry name" value="LEUCINE-RICH REPEAT AND IQ DOMAIN-CONTAINING PROTEIN 1-RELATED"/>
    <property type="match status" value="1"/>
</dbReference>
<dbReference type="SUPFAM" id="SSF52075">
    <property type="entry name" value="Outer arm dynein light chain 1"/>
    <property type="match status" value="1"/>
</dbReference>
<feature type="domain" description="U2A'/phosphoprotein 32 family A C-terminal" evidence="6">
    <location>
        <begin position="809"/>
        <end position="825"/>
    </location>
</feature>
<keyword evidence="4" id="KW-0175">Coiled coil</keyword>
<dbReference type="Gene3D" id="3.80.10.10">
    <property type="entry name" value="Ribonuclease Inhibitor"/>
    <property type="match status" value="8"/>
</dbReference>
<evidence type="ECO:0000256" key="1">
    <source>
        <dbReference type="ARBA" id="ARBA00004430"/>
    </source>
</evidence>